<evidence type="ECO:0000256" key="7">
    <source>
        <dbReference type="ARBA" id="ARBA00023209"/>
    </source>
</evidence>
<dbReference type="EMBL" id="LGRX02018372">
    <property type="protein sequence ID" value="KAK3259917.1"/>
    <property type="molecule type" value="Genomic_DNA"/>
</dbReference>
<dbReference type="Proteomes" id="UP001190700">
    <property type="component" value="Unassembled WGS sequence"/>
</dbReference>
<proteinExistence type="predicted"/>
<feature type="region of interest" description="Disordered" evidence="9">
    <location>
        <begin position="42"/>
        <end position="84"/>
    </location>
</feature>
<organism evidence="10 11">
    <name type="scientific">Cymbomonas tetramitiformis</name>
    <dbReference type="NCBI Taxonomy" id="36881"/>
    <lineage>
        <taxon>Eukaryota</taxon>
        <taxon>Viridiplantae</taxon>
        <taxon>Chlorophyta</taxon>
        <taxon>Pyramimonadophyceae</taxon>
        <taxon>Pyramimonadales</taxon>
        <taxon>Pyramimonadaceae</taxon>
        <taxon>Cymbomonas</taxon>
    </lineage>
</organism>
<accession>A0AAE0FHT4</accession>
<keyword evidence="6" id="KW-0472">Membrane</keyword>
<dbReference type="Pfam" id="PF04191">
    <property type="entry name" value="PEMT"/>
    <property type="match status" value="1"/>
</dbReference>
<keyword evidence="8" id="KW-1208">Phospholipid metabolism</keyword>
<evidence type="ECO:0000256" key="5">
    <source>
        <dbReference type="ARBA" id="ARBA00023098"/>
    </source>
</evidence>
<evidence type="ECO:0000256" key="1">
    <source>
        <dbReference type="ARBA" id="ARBA00004127"/>
    </source>
</evidence>
<dbReference type="InterPro" id="IPR007318">
    <property type="entry name" value="Phopholipid_MeTrfase"/>
</dbReference>
<comment type="caution">
    <text evidence="10">The sequence shown here is derived from an EMBL/GenBank/DDBJ whole genome shotgun (WGS) entry which is preliminary data.</text>
</comment>
<evidence type="ECO:0000313" key="10">
    <source>
        <dbReference type="EMBL" id="KAK3259917.1"/>
    </source>
</evidence>
<feature type="compositionally biased region" description="Low complexity" evidence="9">
    <location>
        <begin position="71"/>
        <end position="84"/>
    </location>
</feature>
<reference evidence="10 11" key="1">
    <citation type="journal article" date="2015" name="Genome Biol. Evol.">
        <title>Comparative Genomics of a Bacterivorous Green Alga Reveals Evolutionary Causalities and Consequences of Phago-Mixotrophic Mode of Nutrition.</title>
        <authorList>
            <person name="Burns J.A."/>
            <person name="Paasch A."/>
            <person name="Narechania A."/>
            <person name="Kim E."/>
        </authorList>
    </citation>
    <scope>NUCLEOTIDE SEQUENCE [LARGE SCALE GENOMIC DNA]</scope>
    <source>
        <strain evidence="10 11">PLY_AMNH</strain>
    </source>
</reference>
<keyword evidence="5" id="KW-0443">Lipid metabolism</keyword>
<keyword evidence="4" id="KW-1133">Transmembrane helix</keyword>
<dbReference type="PANTHER" id="PTHR43847:SF1">
    <property type="entry name" value="BLL3993 PROTEIN"/>
    <property type="match status" value="1"/>
</dbReference>
<evidence type="ECO:0000256" key="6">
    <source>
        <dbReference type="ARBA" id="ARBA00023136"/>
    </source>
</evidence>
<keyword evidence="11" id="KW-1185">Reference proteome</keyword>
<evidence type="ECO:0000256" key="8">
    <source>
        <dbReference type="ARBA" id="ARBA00023264"/>
    </source>
</evidence>
<keyword evidence="3" id="KW-0812">Transmembrane</keyword>
<dbReference type="AlphaFoldDB" id="A0AAE0FHT4"/>
<feature type="compositionally biased region" description="Basic residues" evidence="9">
    <location>
        <begin position="342"/>
        <end position="357"/>
    </location>
</feature>
<sequence>MPLLGNSLIPLMYAPSTRLPSTPRRKQCVFVRNILPKRRLQRLELQRNTRRTPRFPPYVPQATEPDRAGNSASSSSPESDQQLASTFPFDPSLYKELIDPALFGTRGEQWFFAQVGLALLVFLPPPQLAASTETFGALIILSGLVAVAGGVTSIGSSISPFPTPRPTHELITSGAYSIVRHPMYTGVLFMTIGFSLWMDDAARLVLCLPLYAVLDKKASLEEEALRGLYPEYAAYSQRVGRLLPMQFVSGFKEEAELSTVAPTESNIQEVTETDSDTLATDCAEAAKNISSTPAGSTDTNVAYSEKVTREVESIENGAENEEANDSVIVSKSPEDQSQGRKGNLRSKKKKAVKKKSS</sequence>
<comment type="subcellular location">
    <subcellularLocation>
        <location evidence="1">Endomembrane system</location>
        <topology evidence="1">Multi-pass membrane protein</topology>
    </subcellularLocation>
</comment>
<keyword evidence="7" id="KW-0594">Phospholipid biosynthesis</keyword>
<evidence type="ECO:0000256" key="3">
    <source>
        <dbReference type="ARBA" id="ARBA00022692"/>
    </source>
</evidence>
<evidence type="ECO:0008006" key="12">
    <source>
        <dbReference type="Google" id="ProtNLM"/>
    </source>
</evidence>
<evidence type="ECO:0000256" key="9">
    <source>
        <dbReference type="SAM" id="MobiDB-lite"/>
    </source>
</evidence>
<dbReference type="Gene3D" id="1.20.120.1630">
    <property type="match status" value="1"/>
</dbReference>
<protein>
    <recommendedName>
        <fullName evidence="12">Protein-S-isoprenylcysteine O-methyltransferase</fullName>
    </recommendedName>
</protein>
<gene>
    <name evidence="10" type="ORF">CYMTET_31103</name>
</gene>
<evidence type="ECO:0000256" key="4">
    <source>
        <dbReference type="ARBA" id="ARBA00022989"/>
    </source>
</evidence>
<feature type="region of interest" description="Disordered" evidence="9">
    <location>
        <begin position="309"/>
        <end position="357"/>
    </location>
</feature>
<dbReference type="PANTHER" id="PTHR43847">
    <property type="entry name" value="BLL3993 PROTEIN"/>
    <property type="match status" value="1"/>
</dbReference>
<name>A0AAE0FHT4_9CHLO</name>
<evidence type="ECO:0000256" key="2">
    <source>
        <dbReference type="ARBA" id="ARBA00022516"/>
    </source>
</evidence>
<dbReference type="GO" id="GO:0008654">
    <property type="term" value="P:phospholipid biosynthetic process"/>
    <property type="evidence" value="ECO:0007669"/>
    <property type="project" value="UniProtKB-KW"/>
</dbReference>
<keyword evidence="2" id="KW-0444">Lipid biosynthesis</keyword>
<dbReference type="InterPro" id="IPR052527">
    <property type="entry name" value="Metal_cation-efflux_comp"/>
</dbReference>
<evidence type="ECO:0000313" key="11">
    <source>
        <dbReference type="Proteomes" id="UP001190700"/>
    </source>
</evidence>
<dbReference type="GO" id="GO:0012505">
    <property type="term" value="C:endomembrane system"/>
    <property type="evidence" value="ECO:0007669"/>
    <property type="project" value="UniProtKB-SubCell"/>
</dbReference>